<proteinExistence type="predicted"/>
<gene>
    <name evidence="1" type="ordered locus">Minf_0871</name>
</gene>
<evidence type="ECO:0000313" key="1">
    <source>
        <dbReference type="EMBL" id="ACD82926.1"/>
    </source>
</evidence>
<dbReference type="AlphaFoldDB" id="B3E1D0"/>
<dbReference type="KEGG" id="min:Minf_0871"/>
<evidence type="ECO:0000313" key="2">
    <source>
        <dbReference type="Proteomes" id="UP000009149"/>
    </source>
</evidence>
<dbReference type="Proteomes" id="UP000009149">
    <property type="component" value="Chromosome"/>
</dbReference>
<name>B3E1D0_METI4</name>
<organism evidence="1 2">
    <name type="scientific">Methylacidiphilum infernorum (isolate V4)</name>
    <name type="common">Methylokorus infernorum (strain V4)</name>
    <dbReference type="NCBI Taxonomy" id="481448"/>
    <lineage>
        <taxon>Bacteria</taxon>
        <taxon>Pseudomonadati</taxon>
        <taxon>Verrucomicrobiota</taxon>
        <taxon>Methylacidiphilae</taxon>
        <taxon>Methylacidiphilales</taxon>
        <taxon>Methylacidiphilaceae</taxon>
        <taxon>Methylacidiphilum (ex Ratnadevi et al. 2023)</taxon>
    </lineage>
</organism>
<accession>B3E1D0</accession>
<dbReference type="HOGENOM" id="CLU_3404343_0_0_0"/>
<dbReference type="EMBL" id="CP000975">
    <property type="protein sequence ID" value="ACD82926.1"/>
    <property type="molecule type" value="Genomic_DNA"/>
</dbReference>
<sequence length="30" mass="3536">MPAESTQPAKLDWNLLEKLEKHFIQPTKLE</sequence>
<reference evidence="1 2" key="1">
    <citation type="journal article" date="2008" name="Biol. Direct">
        <title>Complete genome sequence of the extremely acidophilic methanotroph isolate V4, Methylacidiphilum infernorum, a representative of the bacterial phylum Verrucomicrobia.</title>
        <authorList>
            <person name="Hou S."/>
            <person name="Makarova K.S."/>
            <person name="Saw J.H."/>
            <person name="Senin P."/>
            <person name="Ly B.V."/>
            <person name="Zhou Z."/>
            <person name="Ren Y."/>
            <person name="Wang J."/>
            <person name="Galperin M.Y."/>
            <person name="Omelchenko M.V."/>
            <person name="Wolf Y.I."/>
            <person name="Yutin N."/>
            <person name="Koonin E.V."/>
            <person name="Stott M.B."/>
            <person name="Mountain B.W."/>
            <person name="Crowe M.A."/>
            <person name="Smirnova A.V."/>
            <person name="Dunfield P.F."/>
            <person name="Feng L."/>
            <person name="Wang L."/>
            <person name="Alam M."/>
        </authorList>
    </citation>
    <scope>NUCLEOTIDE SEQUENCE [LARGE SCALE GENOMIC DNA]</scope>
    <source>
        <strain evidence="2">Isolate V4</strain>
    </source>
</reference>
<protein>
    <submittedName>
        <fullName evidence="1">Uncharacterized protein</fullName>
    </submittedName>
</protein>